<keyword evidence="2" id="KW-1185">Reference proteome</keyword>
<name>A0ABP0ZDZ7_9ASCO</name>
<dbReference type="RefSeq" id="XP_066827562.1">
    <property type="nucleotide sequence ID" value="XM_066976565.1"/>
</dbReference>
<evidence type="ECO:0000313" key="2">
    <source>
        <dbReference type="Proteomes" id="UP001497383"/>
    </source>
</evidence>
<sequence length="76" mass="8239">MKISQSCKEIAVEKVVCAVDAINLPREKLAFLIWSLPGCLDTMIAAADRDGDGDLRGIDAAFQELVNKTGALSKFR</sequence>
<reference evidence="1 2" key="1">
    <citation type="submission" date="2024-03" db="EMBL/GenBank/DDBJ databases">
        <authorList>
            <person name="Brejova B."/>
        </authorList>
    </citation>
    <scope>NUCLEOTIDE SEQUENCE [LARGE SCALE GENOMIC DNA]</scope>
    <source>
        <strain evidence="1 2">CBS 14171</strain>
    </source>
</reference>
<accession>A0ABP0ZDZ7</accession>
<evidence type="ECO:0000313" key="1">
    <source>
        <dbReference type="EMBL" id="CAK9436066.1"/>
    </source>
</evidence>
<protein>
    <recommendedName>
        <fullName evidence="3">EF-hand domain-containing protein</fullName>
    </recommendedName>
</protein>
<dbReference type="Proteomes" id="UP001497383">
    <property type="component" value="Chromosome 1"/>
</dbReference>
<evidence type="ECO:0008006" key="3">
    <source>
        <dbReference type="Google" id="ProtNLM"/>
    </source>
</evidence>
<proteinExistence type="predicted"/>
<dbReference type="EMBL" id="OZ022405">
    <property type="protein sequence ID" value="CAK9436066.1"/>
    <property type="molecule type" value="Genomic_DNA"/>
</dbReference>
<organism evidence="1 2">
    <name type="scientific">Lodderomyces beijingensis</name>
    <dbReference type="NCBI Taxonomy" id="1775926"/>
    <lineage>
        <taxon>Eukaryota</taxon>
        <taxon>Fungi</taxon>
        <taxon>Dikarya</taxon>
        <taxon>Ascomycota</taxon>
        <taxon>Saccharomycotina</taxon>
        <taxon>Pichiomycetes</taxon>
        <taxon>Debaryomycetaceae</taxon>
        <taxon>Candida/Lodderomyces clade</taxon>
        <taxon>Lodderomyces</taxon>
    </lineage>
</organism>
<dbReference type="GeneID" id="92205820"/>
<gene>
    <name evidence="1" type="ORF">LODBEIA_P06240</name>
</gene>